<dbReference type="AlphaFoldDB" id="A0A109L072"/>
<dbReference type="Pfam" id="PF26079">
    <property type="entry name" value="Baseplate_J_C"/>
    <property type="match status" value="1"/>
</dbReference>
<dbReference type="RefSeq" id="WP_060765907.1">
    <property type="nucleotide sequence ID" value="NZ_LCYC01000018.1"/>
</dbReference>
<dbReference type="InterPro" id="IPR052726">
    <property type="entry name" value="Phage_Baseplate_Hub"/>
</dbReference>
<comment type="caution">
    <text evidence="4">The sequence shown here is derived from an EMBL/GenBank/DDBJ whole genome shotgun (WGS) entry which is preliminary data.</text>
</comment>
<protein>
    <submittedName>
        <fullName evidence="4">Baseplate J-like protein</fullName>
    </submittedName>
</protein>
<dbReference type="PIRSF" id="PIRSF020481">
    <property type="entry name" value="BAP"/>
    <property type="match status" value="1"/>
</dbReference>
<gene>
    <name evidence="4" type="ORF">PFL603g_01791</name>
</gene>
<dbReference type="InterPro" id="IPR006949">
    <property type="entry name" value="Barrel_Baseplate_J-like"/>
</dbReference>
<dbReference type="InterPro" id="IPR058531">
    <property type="entry name" value="Baseplate_J_M"/>
</dbReference>
<reference evidence="4 5" key="1">
    <citation type="submission" date="2015-05" db="EMBL/GenBank/DDBJ databases">
        <title>A genomic and transcriptomic approach to investigate the blue pigment phenotype in Pseudomonas fluorescens.</title>
        <authorList>
            <person name="Andreani N.A."/>
            <person name="Cardazzo B."/>
        </authorList>
    </citation>
    <scope>NUCLEOTIDE SEQUENCE [LARGE SCALE GENOMIC DNA]</scope>
    <source>
        <strain evidence="4 5">Ps_40</strain>
    </source>
</reference>
<evidence type="ECO:0000313" key="4">
    <source>
        <dbReference type="EMBL" id="KWV78634.1"/>
    </source>
</evidence>
<organism evidence="4 5">
    <name type="scientific">Pseudomonas fluorescens</name>
    <dbReference type="NCBI Taxonomy" id="294"/>
    <lineage>
        <taxon>Bacteria</taxon>
        <taxon>Pseudomonadati</taxon>
        <taxon>Pseudomonadota</taxon>
        <taxon>Gammaproteobacteria</taxon>
        <taxon>Pseudomonadales</taxon>
        <taxon>Pseudomonadaceae</taxon>
        <taxon>Pseudomonas</taxon>
    </lineage>
</organism>
<dbReference type="EMBL" id="LCYC01000018">
    <property type="protein sequence ID" value="KWV78634.1"/>
    <property type="molecule type" value="Genomic_DNA"/>
</dbReference>
<dbReference type="InterPro" id="IPR058530">
    <property type="entry name" value="Baseplate_J-like_C"/>
</dbReference>
<evidence type="ECO:0000313" key="5">
    <source>
        <dbReference type="Proteomes" id="UP000063434"/>
    </source>
</evidence>
<dbReference type="Pfam" id="PF04865">
    <property type="entry name" value="Baseplate_J"/>
    <property type="match status" value="1"/>
</dbReference>
<dbReference type="PANTHER" id="PTHR35862">
    <property type="entry name" value="FELS-2 PROPHAGE PROTEIN"/>
    <property type="match status" value="1"/>
</dbReference>
<accession>A0A109L072</accession>
<evidence type="ECO:0000259" key="1">
    <source>
        <dbReference type="Pfam" id="PF04865"/>
    </source>
</evidence>
<dbReference type="InterPro" id="IPR014507">
    <property type="entry name" value="Baseplate_assembly_J_pred"/>
</dbReference>
<dbReference type="Proteomes" id="UP000063434">
    <property type="component" value="Unassembled WGS sequence"/>
</dbReference>
<dbReference type="PATRIC" id="fig|294.195.peg.1897"/>
<dbReference type="PANTHER" id="PTHR35862:SF1">
    <property type="entry name" value="FELS-2 PROPHAGE PROTEIN"/>
    <property type="match status" value="1"/>
</dbReference>
<sequence length="373" mass="40473">MRELPKPEFVKIDPAATEAEIIASYEKESGKSLFPAQIERLFLNQVAYSEMRIKAAIQNAGEKLLVRYSSGPILDYLGDLVGTPRLLAVGAVCTVQFDVVEGQSQDRLIPANTRVTTQNGAVAFLTRQEAILKAGALTVQMRAVCETPGVIGNGWAIGQINTLVGQPFAGLTASNVSVPVDGAEDETDLHYSERIILAPEAYTTAGSEGAYRYHALSVHQSIIDVAVRGPEDGLPDGEVAIHPLTETGMPTANLLEQIEHYLTGEKLRPLCDTVRAQMPEHIDWRIKSHITLYAWAEREPTLAAARKAAEDYAQELRAKLGLDIVPEQLNARLQVSGVYRSVLELPAVPLALGRHGWADCSDIEILYAGVADG</sequence>
<proteinExistence type="predicted"/>
<feature type="domain" description="Baseplate J-like C-terminal" evidence="3">
    <location>
        <begin position="286"/>
        <end position="365"/>
    </location>
</feature>
<name>A0A109L072_PSEFL</name>
<feature type="domain" description="Baseplate J-like central" evidence="2">
    <location>
        <begin position="204"/>
        <end position="276"/>
    </location>
</feature>
<dbReference type="Pfam" id="PF26078">
    <property type="entry name" value="Baseplate_J_M"/>
    <property type="match status" value="1"/>
</dbReference>
<evidence type="ECO:0000259" key="2">
    <source>
        <dbReference type="Pfam" id="PF26078"/>
    </source>
</evidence>
<feature type="domain" description="Baseplate protein J-like barrel" evidence="1">
    <location>
        <begin position="95"/>
        <end position="176"/>
    </location>
</feature>
<evidence type="ECO:0000259" key="3">
    <source>
        <dbReference type="Pfam" id="PF26079"/>
    </source>
</evidence>